<dbReference type="PANTHER" id="PTHR43539">
    <property type="entry name" value="FLAVIN-BINDING MONOOXYGENASE-LIKE PROTEIN (AFU_ORTHOLOGUE AFUA_4G09220)"/>
    <property type="match status" value="1"/>
</dbReference>
<keyword evidence="12" id="KW-1185">Reference proteome</keyword>
<protein>
    <recommendedName>
        <fullName evidence="10">Flavin-containing monooxygenase</fullName>
        <ecNumber evidence="10">1.-.-.-</ecNumber>
    </recommendedName>
</protein>
<evidence type="ECO:0000256" key="4">
    <source>
        <dbReference type="ARBA" id="ARBA00022630"/>
    </source>
</evidence>
<gene>
    <name evidence="11" type="ORF">NC653_013576</name>
</gene>
<dbReference type="GO" id="GO:0050660">
    <property type="term" value="F:flavin adenine dinucleotide binding"/>
    <property type="evidence" value="ECO:0007669"/>
    <property type="project" value="TreeGrafter"/>
</dbReference>
<dbReference type="EMBL" id="JAQIZT010000005">
    <property type="protein sequence ID" value="KAJ6997040.1"/>
    <property type="molecule type" value="Genomic_DNA"/>
</dbReference>
<evidence type="ECO:0000256" key="9">
    <source>
        <dbReference type="ARBA" id="ARBA00047707"/>
    </source>
</evidence>
<sequence length="430" mass="47957">MEAIDVVIVGAGPAGLATSACLNRLSIPNIVLEREDCYASLWQKRAYDRLKLHLAKEYCELPFMPFPSDAPTFVPRRGFLDYLHSYVSHFRINPRCNTAVESAYRDEESGKWHIKAKKADLNVHEEYVAKFLVVATGENSKGFIPEVSGLDSFGGEFFHSSKYENGQKYKGKAVLVVGCGNSGMEIAYDLSNWGVRTSIVARSPVHVLTTNIVYIGMRLLSYGVPCNIVDFIVVLLSRLKHGDISNYGFPRPTRGPFYIKQSVGRTPTIDVGAVEKIRRKEVQVFPSIRGIQGSKIEFANGEVEQFDAIIFATGYKSTVRHWLKGGQDLFDGSGMPKLCFPNIWKGKNGLYCSGFARRGLFGISVDSQNIAKDIDLALRSERVLIGIPDARKAPIRENPSCYVDLFVILLSQIKINVLSVHRINFDSVFL</sequence>
<dbReference type="Pfam" id="PF00743">
    <property type="entry name" value="FMO-like"/>
    <property type="match status" value="1"/>
</dbReference>
<comment type="similarity">
    <text evidence="3 10">Belongs to the FMO family.</text>
</comment>
<proteinExistence type="inferred from homology"/>
<evidence type="ECO:0000256" key="5">
    <source>
        <dbReference type="ARBA" id="ARBA00022827"/>
    </source>
</evidence>
<keyword evidence="7 10" id="KW-0560">Oxidoreductase</keyword>
<evidence type="ECO:0000256" key="10">
    <source>
        <dbReference type="RuleBase" id="RU361177"/>
    </source>
</evidence>
<accession>A0AAD6QVR6</accession>
<dbReference type="SUPFAM" id="SSF51905">
    <property type="entry name" value="FAD/NAD(P)-binding domain"/>
    <property type="match status" value="2"/>
</dbReference>
<dbReference type="InterPro" id="IPR050982">
    <property type="entry name" value="Auxin_biosynth/cation_transpt"/>
</dbReference>
<dbReference type="GO" id="GO:0009851">
    <property type="term" value="P:auxin biosynthetic process"/>
    <property type="evidence" value="ECO:0007669"/>
    <property type="project" value="UniProtKB-KW"/>
</dbReference>
<keyword evidence="4 10" id="KW-0285">Flavoprotein</keyword>
<keyword evidence="6" id="KW-0521">NADP</keyword>
<organism evidence="11 12">
    <name type="scientific">Populus alba x Populus x berolinensis</name>
    <dbReference type="NCBI Taxonomy" id="444605"/>
    <lineage>
        <taxon>Eukaryota</taxon>
        <taxon>Viridiplantae</taxon>
        <taxon>Streptophyta</taxon>
        <taxon>Embryophyta</taxon>
        <taxon>Tracheophyta</taxon>
        <taxon>Spermatophyta</taxon>
        <taxon>Magnoliopsida</taxon>
        <taxon>eudicotyledons</taxon>
        <taxon>Gunneridae</taxon>
        <taxon>Pentapetalae</taxon>
        <taxon>rosids</taxon>
        <taxon>fabids</taxon>
        <taxon>Malpighiales</taxon>
        <taxon>Salicaceae</taxon>
        <taxon>Saliceae</taxon>
        <taxon>Populus</taxon>
    </lineage>
</organism>
<dbReference type="InterPro" id="IPR036188">
    <property type="entry name" value="FAD/NAD-bd_sf"/>
</dbReference>
<dbReference type="Proteomes" id="UP001164929">
    <property type="component" value="Chromosome 5"/>
</dbReference>
<dbReference type="Gene3D" id="3.50.50.60">
    <property type="entry name" value="FAD/NAD(P)-binding domain"/>
    <property type="match status" value="1"/>
</dbReference>
<comment type="pathway">
    <text evidence="2">Plant hormone metabolism; auxin biosynthesis.</text>
</comment>
<comment type="caution">
    <text evidence="11">The sequence shown here is derived from an EMBL/GenBank/DDBJ whole genome shotgun (WGS) entry which is preliminary data.</text>
</comment>
<dbReference type="PRINTS" id="PR00469">
    <property type="entry name" value="PNDRDTASEII"/>
</dbReference>
<evidence type="ECO:0000313" key="11">
    <source>
        <dbReference type="EMBL" id="KAJ6997040.1"/>
    </source>
</evidence>
<reference evidence="11" key="1">
    <citation type="journal article" date="2023" name="Mol. Ecol. Resour.">
        <title>Chromosome-level genome assembly of a triploid poplar Populus alba 'Berolinensis'.</title>
        <authorList>
            <person name="Chen S."/>
            <person name="Yu Y."/>
            <person name="Wang X."/>
            <person name="Wang S."/>
            <person name="Zhang T."/>
            <person name="Zhou Y."/>
            <person name="He R."/>
            <person name="Meng N."/>
            <person name="Wang Y."/>
            <person name="Liu W."/>
            <person name="Liu Z."/>
            <person name="Liu J."/>
            <person name="Guo Q."/>
            <person name="Huang H."/>
            <person name="Sederoff R.R."/>
            <person name="Wang G."/>
            <person name="Qu G."/>
            <person name="Chen S."/>
        </authorList>
    </citation>
    <scope>NUCLEOTIDE SEQUENCE</scope>
    <source>
        <strain evidence="11">SC-2020</strain>
    </source>
</reference>
<dbReference type="PRINTS" id="PR00368">
    <property type="entry name" value="FADPNR"/>
</dbReference>
<name>A0AAD6QVR6_9ROSI</name>
<dbReference type="EC" id="1.-.-.-" evidence="10"/>
<keyword evidence="10 11" id="KW-0503">Monooxygenase</keyword>
<dbReference type="InterPro" id="IPR020946">
    <property type="entry name" value="Flavin_mOase-like"/>
</dbReference>
<comment type="cofactor">
    <cofactor evidence="1 10">
        <name>FAD</name>
        <dbReference type="ChEBI" id="CHEBI:57692"/>
    </cofactor>
</comment>
<comment type="catalytic activity">
    <reaction evidence="9">
        <text>indole-3-pyruvate + NADPH + O2 + H(+) = (indol-3-yl)acetate + CO2 + NADP(+) + H2O</text>
        <dbReference type="Rhea" id="RHEA:34331"/>
        <dbReference type="ChEBI" id="CHEBI:15377"/>
        <dbReference type="ChEBI" id="CHEBI:15378"/>
        <dbReference type="ChEBI" id="CHEBI:15379"/>
        <dbReference type="ChEBI" id="CHEBI:16526"/>
        <dbReference type="ChEBI" id="CHEBI:17640"/>
        <dbReference type="ChEBI" id="CHEBI:30854"/>
        <dbReference type="ChEBI" id="CHEBI:57783"/>
        <dbReference type="ChEBI" id="CHEBI:58349"/>
        <dbReference type="EC" id="1.14.13.168"/>
    </reaction>
</comment>
<dbReference type="AlphaFoldDB" id="A0AAD6QVR6"/>
<evidence type="ECO:0000256" key="8">
    <source>
        <dbReference type="ARBA" id="ARBA00023070"/>
    </source>
</evidence>
<evidence type="ECO:0000313" key="12">
    <source>
        <dbReference type="Proteomes" id="UP001164929"/>
    </source>
</evidence>
<dbReference type="PANTHER" id="PTHR43539:SF9">
    <property type="entry name" value="INDOLE-3-PYRUVATE MONOOXYGENASE YUCCA11-RELATED"/>
    <property type="match status" value="1"/>
</dbReference>
<dbReference type="GO" id="GO:0103075">
    <property type="term" value="F:indole-3-pyruvate monooxygenase activity"/>
    <property type="evidence" value="ECO:0007669"/>
    <property type="project" value="UniProtKB-EC"/>
</dbReference>
<evidence type="ECO:0000256" key="1">
    <source>
        <dbReference type="ARBA" id="ARBA00001974"/>
    </source>
</evidence>
<evidence type="ECO:0000256" key="3">
    <source>
        <dbReference type="ARBA" id="ARBA00009183"/>
    </source>
</evidence>
<evidence type="ECO:0000256" key="2">
    <source>
        <dbReference type="ARBA" id="ARBA00004814"/>
    </source>
</evidence>
<keyword evidence="5 10" id="KW-0274">FAD</keyword>
<evidence type="ECO:0000256" key="6">
    <source>
        <dbReference type="ARBA" id="ARBA00022857"/>
    </source>
</evidence>
<keyword evidence="8" id="KW-0073">Auxin biosynthesis</keyword>
<evidence type="ECO:0000256" key="7">
    <source>
        <dbReference type="ARBA" id="ARBA00023002"/>
    </source>
</evidence>